<feature type="domain" description="Ysc84 actin-binding" evidence="2">
    <location>
        <begin position="100"/>
        <end position="183"/>
    </location>
</feature>
<dbReference type="OrthoDB" id="7847492at2"/>
<dbReference type="AlphaFoldDB" id="A0A2K9MKC8"/>
<keyword evidence="4" id="KW-1185">Reference proteome</keyword>
<evidence type="ECO:0000313" key="3">
    <source>
        <dbReference type="EMBL" id="AUM75506.1"/>
    </source>
</evidence>
<dbReference type="Proteomes" id="UP000234882">
    <property type="component" value="Chromosome"/>
</dbReference>
<feature type="chain" id="PRO_5014636254" evidence="1">
    <location>
        <begin position="24"/>
        <end position="193"/>
    </location>
</feature>
<dbReference type="EMBL" id="CP025583">
    <property type="protein sequence ID" value="AUM75506.1"/>
    <property type="molecule type" value="Genomic_DNA"/>
</dbReference>
<dbReference type="Pfam" id="PF04366">
    <property type="entry name" value="Ysc84"/>
    <property type="match status" value="1"/>
</dbReference>
<dbReference type="InterPro" id="IPR007461">
    <property type="entry name" value="Ysc84_actin-binding"/>
</dbReference>
<dbReference type="KEGG" id="paru:CYR75_03480"/>
<reference evidence="4" key="1">
    <citation type="submission" date="2017-12" db="EMBL/GenBank/DDBJ databases">
        <title>Genomic analysis of Paracoccus sp. CBA4604.</title>
        <authorList>
            <person name="Roh S.W."/>
            <person name="Kim J.Y."/>
            <person name="Kim J.S."/>
        </authorList>
    </citation>
    <scope>NUCLEOTIDE SEQUENCE [LARGE SCALE GENOMIC DNA]</scope>
    <source>
        <strain evidence="4">CBA4604</strain>
    </source>
</reference>
<name>A0A2K9MKC8_9RHOB</name>
<protein>
    <submittedName>
        <fullName evidence="3">Twin-arginine translocation pathway signal</fullName>
    </submittedName>
</protein>
<organism evidence="3 4">
    <name type="scientific">Paracoccus jeotgali</name>
    <dbReference type="NCBI Taxonomy" id="2065379"/>
    <lineage>
        <taxon>Bacteria</taxon>
        <taxon>Pseudomonadati</taxon>
        <taxon>Pseudomonadota</taxon>
        <taxon>Alphaproteobacteria</taxon>
        <taxon>Rhodobacterales</taxon>
        <taxon>Paracoccaceae</taxon>
        <taxon>Paracoccus</taxon>
    </lineage>
</organism>
<gene>
    <name evidence="3" type="ORF">CYR75_03480</name>
</gene>
<feature type="signal peptide" evidence="1">
    <location>
        <begin position="1"/>
        <end position="23"/>
    </location>
</feature>
<dbReference type="RefSeq" id="WP_101500848.1">
    <property type="nucleotide sequence ID" value="NZ_CP025583.1"/>
</dbReference>
<dbReference type="PROSITE" id="PS51257">
    <property type="entry name" value="PROKAR_LIPOPROTEIN"/>
    <property type="match status" value="1"/>
</dbReference>
<evidence type="ECO:0000313" key="4">
    <source>
        <dbReference type="Proteomes" id="UP000234882"/>
    </source>
</evidence>
<keyword evidence="1" id="KW-0732">Signal</keyword>
<evidence type="ECO:0000259" key="2">
    <source>
        <dbReference type="Pfam" id="PF04366"/>
    </source>
</evidence>
<evidence type="ECO:0000256" key="1">
    <source>
        <dbReference type="SAM" id="SignalP"/>
    </source>
</evidence>
<sequence length="193" mass="20055">MAQHKLWSRRACLVGLGAFALVACNNGLGTNATDALEGRVNATLNELFATYPNARPLVENAQGVLVMPVMTQAGFGVGGAYGEGALRVQGRTVDYYSAAQASVGFQAGARQFAHVLVFQTEQALADFRAAPGWVAGAGAFYALPKEGMAYGTDTVTRGHPVVAMIFGQTGVMAGAAIEGTKYTRIIPSALPGQ</sequence>
<accession>A0A2K9MKC8</accession>
<proteinExistence type="predicted"/>